<evidence type="ECO:0000259" key="3">
    <source>
        <dbReference type="Pfam" id="PF22339"/>
    </source>
</evidence>
<dbReference type="STRING" id="1126833.VN24_03375"/>
<dbReference type="InterPro" id="IPR029348">
    <property type="entry name" value="NTF-like"/>
</dbReference>
<evidence type="ECO:0000259" key="2">
    <source>
        <dbReference type="Pfam" id="PF18576"/>
    </source>
</evidence>
<sequence>MELIKSRISILFQQEPGLIGLSAIDNPYPYRSSTDGLDLLLLIVKEAMDDLPVMEHFRIEKKMVLVCRTDRDALNRLLSGDEHRVKLQWLVRGEILYDRDQFLANVRAKLMTFPIEMKEQKLFMEFACFLSTYLQAKQDLQDNNLFDAHSSIIQALNHWAHITLVEAGKHPEPAIWRQMRRFHPGIYKLYEELTVSPETLEQRLKLVLLACEFSIMSKMKSCCALLLRILESRDDPWSLSEMQTHPEIAGLHINLSLVLQKLVQRAYIREVAIVPPSGDTEALELRYRSVL</sequence>
<accession>A0A0D5NF16</accession>
<protein>
    <recommendedName>
        <fullName evidence="6">Nucleotidyltransferase-like domain-containing protein</fullName>
    </recommendedName>
</protein>
<dbReference type="AlphaFoldDB" id="A0A0D5NF16"/>
<dbReference type="HOGENOM" id="CLU_066613_0_0_9"/>
<dbReference type="EMBL" id="CP011058">
    <property type="protein sequence ID" value="AJY73831.1"/>
    <property type="molecule type" value="Genomic_DNA"/>
</dbReference>
<evidence type="ECO:0000313" key="4">
    <source>
        <dbReference type="EMBL" id="AJY73831.1"/>
    </source>
</evidence>
<dbReference type="Proteomes" id="UP000032633">
    <property type="component" value="Chromosome"/>
</dbReference>
<feature type="domain" description="YgxA-like substrate binding" evidence="3">
    <location>
        <begin position="120"/>
        <end position="218"/>
    </location>
</feature>
<name>A0A0D5NF16_9BACL</name>
<dbReference type="InterPro" id="IPR043519">
    <property type="entry name" value="NT_sf"/>
</dbReference>
<evidence type="ECO:0008006" key="6">
    <source>
        <dbReference type="Google" id="ProtNLM"/>
    </source>
</evidence>
<gene>
    <name evidence="4" type="ORF">VN24_03375</name>
</gene>
<feature type="domain" description="Nucleotidyltransferase-like" evidence="1">
    <location>
        <begin position="1"/>
        <end position="116"/>
    </location>
</feature>
<dbReference type="RefSeq" id="WP_045669266.1">
    <property type="nucleotide sequence ID" value="NZ_CP011058.1"/>
</dbReference>
<dbReference type="InterPro" id="IPR054515">
    <property type="entry name" value="YgxA-like_substrate-bd"/>
</dbReference>
<evidence type="ECO:0000259" key="1">
    <source>
        <dbReference type="Pfam" id="PF14540"/>
    </source>
</evidence>
<proteinExistence type="predicted"/>
<reference evidence="5" key="2">
    <citation type="submission" date="2015-03" db="EMBL/GenBank/DDBJ databases">
        <title>Genome sequence of Paenibacillus beijingensis strain DSM 24997T.</title>
        <authorList>
            <person name="Kwak Y."/>
            <person name="Shin J.-H."/>
        </authorList>
    </citation>
    <scope>NUCLEOTIDE SEQUENCE [LARGE SCALE GENOMIC DNA]</scope>
    <source>
        <strain evidence="5">DSM 24997</strain>
    </source>
</reference>
<dbReference type="KEGG" id="pbj:VN24_03375"/>
<dbReference type="Pfam" id="PF14540">
    <property type="entry name" value="NTF-like"/>
    <property type="match status" value="1"/>
</dbReference>
<organism evidence="4 5">
    <name type="scientific">Paenibacillus beijingensis</name>
    <dbReference type="NCBI Taxonomy" id="1126833"/>
    <lineage>
        <taxon>Bacteria</taxon>
        <taxon>Bacillati</taxon>
        <taxon>Bacillota</taxon>
        <taxon>Bacilli</taxon>
        <taxon>Bacillales</taxon>
        <taxon>Paenibacillaceae</taxon>
        <taxon>Paenibacillus</taxon>
    </lineage>
</organism>
<dbReference type="Gene3D" id="1.10.10.10">
    <property type="entry name" value="Winged helix-like DNA-binding domain superfamily/Winged helix DNA-binding domain"/>
    <property type="match status" value="1"/>
</dbReference>
<reference evidence="4 5" key="1">
    <citation type="journal article" date="2015" name="J. Biotechnol.">
        <title>Complete genome sequence of Paenibacillus beijingensis 7188(T) (=DSM 24997(T)), a novel rhizobacterium from jujube garden soil.</title>
        <authorList>
            <person name="Kwak Y."/>
            <person name="Shin J.H."/>
        </authorList>
    </citation>
    <scope>NUCLEOTIDE SEQUENCE [LARGE SCALE GENOMIC DNA]</scope>
    <source>
        <strain evidence="4 5">DSM 24997</strain>
    </source>
</reference>
<dbReference type="InterPro" id="IPR041143">
    <property type="entry name" value="YgxA_HTH"/>
</dbReference>
<evidence type="ECO:0000313" key="5">
    <source>
        <dbReference type="Proteomes" id="UP000032633"/>
    </source>
</evidence>
<dbReference type="Pfam" id="PF22339">
    <property type="entry name" value="YgxA-like_sub_bind"/>
    <property type="match status" value="1"/>
</dbReference>
<feature type="domain" description="YgxA-like helix-turn-helix" evidence="2">
    <location>
        <begin position="226"/>
        <end position="271"/>
    </location>
</feature>
<dbReference type="Pfam" id="PF18576">
    <property type="entry name" value="HTH_52"/>
    <property type="match status" value="1"/>
</dbReference>
<dbReference type="Gene3D" id="3.30.460.10">
    <property type="entry name" value="Beta Polymerase, domain 2"/>
    <property type="match status" value="1"/>
</dbReference>
<dbReference type="PATRIC" id="fig|1126833.4.peg.726"/>
<dbReference type="InterPro" id="IPR036388">
    <property type="entry name" value="WH-like_DNA-bd_sf"/>
</dbReference>
<keyword evidence="5" id="KW-1185">Reference proteome</keyword>
<dbReference type="Gene3D" id="1.20.120.330">
    <property type="entry name" value="Nucleotidyltransferases domain 2"/>
    <property type="match status" value="1"/>
</dbReference>